<feature type="non-terminal residue" evidence="2">
    <location>
        <position position="187"/>
    </location>
</feature>
<evidence type="ECO:0000259" key="1">
    <source>
        <dbReference type="Pfam" id="PF01548"/>
    </source>
</evidence>
<dbReference type="GO" id="GO:0003677">
    <property type="term" value="F:DNA binding"/>
    <property type="evidence" value="ECO:0007669"/>
    <property type="project" value="InterPro"/>
</dbReference>
<dbReference type="RefSeq" id="WP_135179773.1">
    <property type="nucleotide sequence ID" value="NZ_SPQT01000140.1"/>
</dbReference>
<dbReference type="GO" id="GO:0006313">
    <property type="term" value="P:DNA transposition"/>
    <property type="evidence" value="ECO:0007669"/>
    <property type="project" value="InterPro"/>
</dbReference>
<name>A0A4Y9KUI8_9BRAD</name>
<dbReference type="Pfam" id="PF01548">
    <property type="entry name" value="DEDD_Tnp_IS110"/>
    <property type="match status" value="1"/>
</dbReference>
<sequence>MSQTPSTAIAVIGIDIGKNSFHVVGHDTRGAIVLRQKWSRGQVEARLANMPPCLIGMEACVGAHHLSRRLASLGHDARLMPAKYVRPYSKGPKNDFNDAEAIAEAVQRPTMKFVATKTAEQLDLQALHRVRERLVSQRTGIINQIRAFMLERGIAVRQGIGFLRTELPVILATRTDALSPRMLRVIE</sequence>
<keyword evidence="3" id="KW-1185">Reference proteome</keyword>
<feature type="domain" description="Transposase IS110-like N-terminal" evidence="1">
    <location>
        <begin position="12"/>
        <end position="149"/>
    </location>
</feature>
<gene>
    <name evidence="2" type="ORF">E4K65_46805</name>
</gene>
<reference evidence="2 3" key="1">
    <citation type="submission" date="2019-03" db="EMBL/GenBank/DDBJ databases">
        <title>Bradyrhizobium diversity isolated from nodules of Chamaecrista fasciculata.</title>
        <authorList>
            <person name="Klepa M.S."/>
            <person name="Urquiaga M.O."/>
            <person name="Hungria M."/>
            <person name="Delamuta J.R."/>
        </authorList>
    </citation>
    <scope>NUCLEOTIDE SEQUENCE [LARGE SCALE GENOMIC DNA]</scope>
    <source>
        <strain evidence="2 3">CNPSo 3448</strain>
    </source>
</reference>
<evidence type="ECO:0000313" key="3">
    <source>
        <dbReference type="Proteomes" id="UP000297966"/>
    </source>
</evidence>
<dbReference type="EMBL" id="SPQT01000140">
    <property type="protein sequence ID" value="TFV35041.1"/>
    <property type="molecule type" value="Genomic_DNA"/>
</dbReference>
<dbReference type="PANTHER" id="PTHR33055:SF3">
    <property type="entry name" value="PUTATIVE TRANSPOSASE FOR IS117-RELATED"/>
    <property type="match status" value="1"/>
</dbReference>
<proteinExistence type="predicted"/>
<protein>
    <submittedName>
        <fullName evidence="2">IS110 family transposase</fullName>
    </submittedName>
</protein>
<accession>A0A4Y9KUI8</accession>
<organism evidence="2 3">
    <name type="scientific">Bradyrhizobium niftali</name>
    <dbReference type="NCBI Taxonomy" id="2560055"/>
    <lineage>
        <taxon>Bacteria</taxon>
        <taxon>Pseudomonadati</taxon>
        <taxon>Pseudomonadota</taxon>
        <taxon>Alphaproteobacteria</taxon>
        <taxon>Hyphomicrobiales</taxon>
        <taxon>Nitrobacteraceae</taxon>
        <taxon>Bradyrhizobium</taxon>
    </lineage>
</organism>
<comment type="caution">
    <text evidence="2">The sequence shown here is derived from an EMBL/GenBank/DDBJ whole genome shotgun (WGS) entry which is preliminary data.</text>
</comment>
<evidence type="ECO:0000313" key="2">
    <source>
        <dbReference type="EMBL" id="TFV35041.1"/>
    </source>
</evidence>
<dbReference type="GO" id="GO:0004803">
    <property type="term" value="F:transposase activity"/>
    <property type="evidence" value="ECO:0007669"/>
    <property type="project" value="InterPro"/>
</dbReference>
<dbReference type="InterPro" id="IPR002525">
    <property type="entry name" value="Transp_IS110-like_N"/>
</dbReference>
<dbReference type="PANTHER" id="PTHR33055">
    <property type="entry name" value="TRANSPOSASE FOR INSERTION SEQUENCE ELEMENT IS1111A"/>
    <property type="match status" value="1"/>
</dbReference>
<dbReference type="Proteomes" id="UP000297966">
    <property type="component" value="Unassembled WGS sequence"/>
</dbReference>
<dbReference type="OrthoDB" id="5289737at2"/>
<dbReference type="AlphaFoldDB" id="A0A4Y9KUI8"/>
<dbReference type="NCBIfam" id="NF033542">
    <property type="entry name" value="transpos_IS110"/>
    <property type="match status" value="1"/>
</dbReference>
<dbReference type="InterPro" id="IPR047650">
    <property type="entry name" value="Transpos_IS110"/>
</dbReference>